<dbReference type="AlphaFoldDB" id="W5TB84"/>
<accession>W5TB84</accession>
<protein>
    <submittedName>
        <fullName evidence="1">Uncharacterized protein</fullName>
    </submittedName>
</protein>
<organism evidence="1 2">
    <name type="scientific">Nocardia nova SH22a</name>
    <dbReference type="NCBI Taxonomy" id="1415166"/>
    <lineage>
        <taxon>Bacteria</taxon>
        <taxon>Bacillati</taxon>
        <taxon>Actinomycetota</taxon>
        <taxon>Actinomycetes</taxon>
        <taxon>Mycobacteriales</taxon>
        <taxon>Nocardiaceae</taxon>
        <taxon>Nocardia</taxon>
    </lineage>
</organism>
<dbReference type="RefSeq" id="WP_158436181.1">
    <property type="nucleotide sequence ID" value="NZ_CP006850.1"/>
</dbReference>
<reference evidence="1 2" key="1">
    <citation type="journal article" date="2014" name="Appl. Environ. Microbiol.">
        <title>Insights into the Microbial Degradation of Rubber and Gutta-Percha by Analysis of the Complete Genome of Nocardia nova SH22a.</title>
        <authorList>
            <person name="Luo Q."/>
            <person name="Hiessl S."/>
            <person name="Poehlein A."/>
            <person name="Daniel R."/>
            <person name="Steinbuchel A."/>
        </authorList>
    </citation>
    <scope>NUCLEOTIDE SEQUENCE [LARGE SCALE GENOMIC DNA]</scope>
    <source>
        <strain evidence="1">SH22a</strain>
    </source>
</reference>
<sequence>MSAHTTLDPTSTVGEAAVVPWGRDGFSENRTNGLCGAFLLNMGCAQVAVPSNRVEHA</sequence>
<dbReference type="KEGG" id="nno:NONO_c18300"/>
<name>W5TB84_9NOCA</name>
<evidence type="ECO:0000313" key="1">
    <source>
        <dbReference type="EMBL" id="AHH16630.1"/>
    </source>
</evidence>
<gene>
    <name evidence="1" type="ORF">NONO_c18300</name>
</gene>
<dbReference type="STRING" id="1415166.NONO_c18300"/>
<dbReference type="Proteomes" id="UP000019150">
    <property type="component" value="Chromosome"/>
</dbReference>
<proteinExistence type="predicted"/>
<dbReference type="HOGENOM" id="CLU_2992175_0_0_11"/>
<keyword evidence="2" id="KW-1185">Reference proteome</keyword>
<evidence type="ECO:0000313" key="2">
    <source>
        <dbReference type="Proteomes" id="UP000019150"/>
    </source>
</evidence>
<dbReference type="EMBL" id="CP006850">
    <property type="protein sequence ID" value="AHH16630.1"/>
    <property type="molecule type" value="Genomic_DNA"/>
</dbReference>